<organism evidence="5 6">
    <name type="scientific">Martelella mangrovi</name>
    <dbReference type="NCBI Taxonomy" id="1397477"/>
    <lineage>
        <taxon>Bacteria</taxon>
        <taxon>Pseudomonadati</taxon>
        <taxon>Pseudomonadota</taxon>
        <taxon>Alphaproteobacteria</taxon>
        <taxon>Hyphomicrobiales</taxon>
        <taxon>Aurantimonadaceae</taxon>
        <taxon>Martelella</taxon>
    </lineage>
</organism>
<dbReference type="PANTHER" id="PTHR44846:SF1">
    <property type="entry name" value="MANNOSYL-D-GLYCERATE TRANSPORT_METABOLISM SYSTEM REPRESSOR MNGR-RELATED"/>
    <property type="match status" value="1"/>
</dbReference>
<evidence type="ECO:0000313" key="6">
    <source>
        <dbReference type="Proteomes" id="UP001549164"/>
    </source>
</evidence>
<evidence type="ECO:0000256" key="1">
    <source>
        <dbReference type="ARBA" id="ARBA00023015"/>
    </source>
</evidence>
<dbReference type="Gene3D" id="3.40.1410.10">
    <property type="entry name" value="Chorismate lyase-like"/>
    <property type="match status" value="1"/>
</dbReference>
<proteinExistence type="predicted"/>
<keyword evidence="3" id="KW-0804">Transcription</keyword>
<keyword evidence="2" id="KW-0238">DNA-binding</keyword>
<dbReference type="SMART" id="SM00866">
    <property type="entry name" value="UTRA"/>
    <property type="match status" value="1"/>
</dbReference>
<keyword evidence="6" id="KW-1185">Reference proteome</keyword>
<reference evidence="5 6" key="1">
    <citation type="submission" date="2024-06" db="EMBL/GenBank/DDBJ databases">
        <title>Genomic Encyclopedia of Type Strains, Phase IV (KMG-IV): sequencing the most valuable type-strain genomes for metagenomic binning, comparative biology and taxonomic classification.</title>
        <authorList>
            <person name="Goeker M."/>
        </authorList>
    </citation>
    <scope>NUCLEOTIDE SEQUENCE [LARGE SCALE GENOMIC DNA]</scope>
    <source>
        <strain evidence="5 6">DSM 28102</strain>
    </source>
</reference>
<accession>A0ABV2IED5</accession>
<feature type="domain" description="HTH gntR-type" evidence="4">
    <location>
        <begin position="20"/>
        <end position="88"/>
    </location>
</feature>
<comment type="caution">
    <text evidence="5">The sequence shown here is derived from an EMBL/GenBank/DDBJ whole genome shotgun (WGS) entry which is preliminary data.</text>
</comment>
<dbReference type="SMART" id="SM00345">
    <property type="entry name" value="HTH_GNTR"/>
    <property type="match status" value="1"/>
</dbReference>
<dbReference type="InterPro" id="IPR000524">
    <property type="entry name" value="Tscrpt_reg_HTH_GntR"/>
</dbReference>
<dbReference type="Pfam" id="PF07702">
    <property type="entry name" value="UTRA"/>
    <property type="match status" value="1"/>
</dbReference>
<dbReference type="EMBL" id="JBEPLY010000010">
    <property type="protein sequence ID" value="MET3600984.1"/>
    <property type="molecule type" value="Genomic_DNA"/>
</dbReference>
<dbReference type="SUPFAM" id="SSF64288">
    <property type="entry name" value="Chorismate lyase-like"/>
    <property type="match status" value="1"/>
</dbReference>
<protein>
    <submittedName>
        <fullName evidence="5">GntR family transcriptional regulator</fullName>
    </submittedName>
</protein>
<dbReference type="RefSeq" id="WP_354434846.1">
    <property type="nucleotide sequence ID" value="NZ_JBEPLY010000010.1"/>
</dbReference>
<dbReference type="InterPro" id="IPR036390">
    <property type="entry name" value="WH_DNA-bd_sf"/>
</dbReference>
<dbReference type="PANTHER" id="PTHR44846">
    <property type="entry name" value="MANNOSYL-D-GLYCERATE TRANSPORT/METABOLISM SYSTEM REPRESSOR MNGR-RELATED"/>
    <property type="match status" value="1"/>
</dbReference>
<keyword evidence="1" id="KW-0805">Transcription regulation</keyword>
<evidence type="ECO:0000256" key="2">
    <source>
        <dbReference type="ARBA" id="ARBA00023125"/>
    </source>
</evidence>
<dbReference type="PRINTS" id="PR00035">
    <property type="entry name" value="HTHGNTR"/>
</dbReference>
<dbReference type="PROSITE" id="PS50949">
    <property type="entry name" value="HTH_GNTR"/>
    <property type="match status" value="1"/>
</dbReference>
<name>A0ABV2IED5_9HYPH</name>
<dbReference type="Pfam" id="PF00392">
    <property type="entry name" value="GntR"/>
    <property type="match status" value="1"/>
</dbReference>
<dbReference type="Proteomes" id="UP001549164">
    <property type="component" value="Unassembled WGS sequence"/>
</dbReference>
<gene>
    <name evidence="5" type="ORF">ABID12_002935</name>
</gene>
<dbReference type="InterPro" id="IPR050679">
    <property type="entry name" value="Bact_HTH_transcr_reg"/>
</dbReference>
<dbReference type="Gene3D" id="1.10.10.10">
    <property type="entry name" value="Winged helix-like DNA-binding domain superfamily/Winged helix DNA-binding domain"/>
    <property type="match status" value="1"/>
</dbReference>
<dbReference type="SUPFAM" id="SSF46785">
    <property type="entry name" value="Winged helix' DNA-binding domain"/>
    <property type="match status" value="1"/>
</dbReference>
<evidence type="ECO:0000259" key="4">
    <source>
        <dbReference type="PROSITE" id="PS50949"/>
    </source>
</evidence>
<dbReference type="InterPro" id="IPR011663">
    <property type="entry name" value="UTRA"/>
</dbReference>
<dbReference type="InterPro" id="IPR028978">
    <property type="entry name" value="Chorismate_lyase_/UTRA_dom_sf"/>
</dbReference>
<evidence type="ECO:0000256" key="3">
    <source>
        <dbReference type="ARBA" id="ARBA00023163"/>
    </source>
</evidence>
<sequence length="255" mass="28688">MTKSSQTTPIDFASVDKTAMPRFEVVKQQITREILDGTWAAGTVLPGETAMAQQFGVAVGTVRRALADLVQEGLLSRRRRTGTVVTGRMPKHSMRFFYDYFRLHDQEGKLQRSQPTSLSLERRAASAEEAEKLEIPKGSEVIAYHRLRSVADRPIMHEIYLIPSALVPGFPEQAEDVPEFLSRALAEDYHQRITAIREAVTAELATEEDARLLKLERPAAILRIVSVNYDQSSHPVLIATHWATTEGQLYINEIF</sequence>
<dbReference type="InterPro" id="IPR036388">
    <property type="entry name" value="WH-like_DNA-bd_sf"/>
</dbReference>
<evidence type="ECO:0000313" key="5">
    <source>
        <dbReference type="EMBL" id="MET3600984.1"/>
    </source>
</evidence>
<dbReference type="CDD" id="cd07377">
    <property type="entry name" value="WHTH_GntR"/>
    <property type="match status" value="1"/>
</dbReference>